<reference evidence="3" key="1">
    <citation type="submission" date="2025-08" db="UniProtKB">
        <authorList>
            <consortium name="RefSeq"/>
        </authorList>
    </citation>
    <scope>IDENTIFICATION</scope>
    <source>
        <strain evidence="3">Ishihara</strain>
        <tissue evidence="3">Whole body</tissue>
    </source>
</reference>
<accession>A0A9J7IQH1</accession>
<feature type="chain" id="PRO_5039887027" evidence="1">
    <location>
        <begin position="20"/>
        <end position="163"/>
    </location>
</feature>
<name>A0A9J7IQH1_SPOLT</name>
<dbReference type="RefSeq" id="XP_022821400.1">
    <property type="nucleotide sequence ID" value="XM_022965632.1"/>
</dbReference>
<dbReference type="OrthoDB" id="7258026at2759"/>
<organism evidence="2 3">
    <name type="scientific">Spodoptera litura</name>
    <name type="common">Asian cotton leafworm</name>
    <dbReference type="NCBI Taxonomy" id="69820"/>
    <lineage>
        <taxon>Eukaryota</taxon>
        <taxon>Metazoa</taxon>
        <taxon>Ecdysozoa</taxon>
        <taxon>Arthropoda</taxon>
        <taxon>Hexapoda</taxon>
        <taxon>Insecta</taxon>
        <taxon>Pterygota</taxon>
        <taxon>Neoptera</taxon>
        <taxon>Endopterygota</taxon>
        <taxon>Lepidoptera</taxon>
        <taxon>Glossata</taxon>
        <taxon>Ditrysia</taxon>
        <taxon>Noctuoidea</taxon>
        <taxon>Noctuidae</taxon>
        <taxon>Amphipyrinae</taxon>
        <taxon>Spodoptera</taxon>
    </lineage>
</organism>
<evidence type="ECO:0000256" key="1">
    <source>
        <dbReference type="SAM" id="SignalP"/>
    </source>
</evidence>
<feature type="signal peptide" evidence="1">
    <location>
        <begin position="1"/>
        <end position="19"/>
    </location>
</feature>
<evidence type="ECO:0000313" key="2">
    <source>
        <dbReference type="Proteomes" id="UP000301870"/>
    </source>
</evidence>
<evidence type="ECO:0000313" key="3">
    <source>
        <dbReference type="RefSeq" id="XP_022821400.1"/>
    </source>
</evidence>
<proteinExistence type="predicted"/>
<keyword evidence="2" id="KW-1185">Reference proteome</keyword>
<dbReference type="AlphaFoldDB" id="A0A9J7IQH1"/>
<sequence length="163" mass="19628">MKFFIVLVFTVLLVLKISSYKTYSTLHSIVFTKLNSMKESTHSEYYLGKCSPLNKEILWIEHFTYKDLKGRMMIQIVFLCFVIQGHMNFTEKNPKLPGCIRIKSKAAHTDLVRYNSYHFTICFGRLTLHIRGKITYHHYYEWFIPLEMREGIDWFIYFYRVKV</sequence>
<gene>
    <name evidence="3" type="primary">LOC111352923</name>
</gene>
<protein>
    <submittedName>
        <fullName evidence="3">Uncharacterized protein LOC111352923</fullName>
    </submittedName>
</protein>
<dbReference type="Proteomes" id="UP000301870">
    <property type="component" value="Chromosome 16"/>
</dbReference>
<keyword evidence="1" id="KW-0732">Signal</keyword>
<dbReference type="KEGG" id="sliu:111352923"/>
<dbReference type="GeneID" id="111352923"/>